<sequence>MIYAPNHALDTKLLATSRELVREALALLRNSDHLVSGLRLRDELGRRDLPPSEGQPSGRNVRPSRSQQVDS</sequence>
<feature type="compositionally biased region" description="Polar residues" evidence="1">
    <location>
        <begin position="54"/>
        <end position="71"/>
    </location>
</feature>
<protein>
    <submittedName>
        <fullName evidence="2">Uncharacterized protein</fullName>
    </submittedName>
</protein>
<reference evidence="3" key="1">
    <citation type="journal article" date="2019" name="Int. J. Syst. Evol. Microbiol.">
        <title>The Global Catalogue of Microorganisms (GCM) 10K type strain sequencing project: providing services to taxonomists for standard genome sequencing and annotation.</title>
        <authorList>
            <consortium name="The Broad Institute Genomics Platform"/>
            <consortium name="The Broad Institute Genome Sequencing Center for Infectious Disease"/>
            <person name="Wu L."/>
            <person name="Ma J."/>
        </authorList>
    </citation>
    <scope>NUCLEOTIDE SEQUENCE [LARGE SCALE GENOMIC DNA]</scope>
    <source>
        <strain evidence="3">NBRC 102520</strain>
    </source>
</reference>
<dbReference type="RefSeq" id="WP_284260055.1">
    <property type="nucleotide sequence ID" value="NZ_BSOW01000001.1"/>
</dbReference>
<feature type="region of interest" description="Disordered" evidence="1">
    <location>
        <begin position="42"/>
        <end position="71"/>
    </location>
</feature>
<accession>A0ABQ6AMA3</accession>
<evidence type="ECO:0000256" key="1">
    <source>
        <dbReference type="SAM" id="MobiDB-lite"/>
    </source>
</evidence>
<dbReference type="EMBL" id="BSOW01000001">
    <property type="protein sequence ID" value="GLR83362.1"/>
    <property type="molecule type" value="Genomic_DNA"/>
</dbReference>
<comment type="caution">
    <text evidence="2">The sequence shown here is derived from an EMBL/GenBank/DDBJ whole genome shotgun (WGS) entry which is preliminary data.</text>
</comment>
<organism evidence="2 3">
    <name type="scientific">Bradyrhizobium iriomotense</name>
    <dbReference type="NCBI Taxonomy" id="441950"/>
    <lineage>
        <taxon>Bacteria</taxon>
        <taxon>Pseudomonadati</taxon>
        <taxon>Pseudomonadota</taxon>
        <taxon>Alphaproteobacteria</taxon>
        <taxon>Hyphomicrobiales</taxon>
        <taxon>Nitrobacteraceae</taxon>
        <taxon>Bradyrhizobium</taxon>
    </lineage>
</organism>
<evidence type="ECO:0000313" key="2">
    <source>
        <dbReference type="EMBL" id="GLR83362.1"/>
    </source>
</evidence>
<dbReference type="Proteomes" id="UP001156905">
    <property type="component" value="Unassembled WGS sequence"/>
</dbReference>
<name>A0ABQ6AMA3_9BRAD</name>
<evidence type="ECO:0000313" key="3">
    <source>
        <dbReference type="Proteomes" id="UP001156905"/>
    </source>
</evidence>
<keyword evidence="3" id="KW-1185">Reference proteome</keyword>
<gene>
    <name evidence="2" type="ORF">GCM10007857_00720</name>
</gene>
<proteinExistence type="predicted"/>